<accession>A0A1F5Z7L2</accession>
<evidence type="ECO:0000313" key="2">
    <source>
        <dbReference type="EMBL" id="OGG08167.1"/>
    </source>
</evidence>
<evidence type="ECO:0000256" key="1">
    <source>
        <dbReference type="SAM" id="Phobius"/>
    </source>
</evidence>
<organism evidence="2 3">
    <name type="scientific">Candidatus Gottesmanbacteria bacterium RIFCSPHIGHO2_01_FULL_40_15</name>
    <dbReference type="NCBI Taxonomy" id="1798376"/>
    <lineage>
        <taxon>Bacteria</taxon>
        <taxon>Candidatus Gottesmaniibacteriota</taxon>
    </lineage>
</organism>
<name>A0A1F5Z7L2_9BACT</name>
<sequence>MTPKEKKSLTERAAEISKKIDKTGIVAGLAGAAYGVVRTVPGLVSGGILLAGTSAVTLVIGEKIRRSAERKRKAKQSKTVYRFKAG</sequence>
<keyword evidence="1" id="KW-0472">Membrane</keyword>
<proteinExistence type="predicted"/>
<dbReference type="Proteomes" id="UP000177354">
    <property type="component" value="Unassembled WGS sequence"/>
</dbReference>
<keyword evidence="1" id="KW-0812">Transmembrane</keyword>
<dbReference type="AlphaFoldDB" id="A0A1F5Z7L2"/>
<dbReference type="EMBL" id="MFJF01000005">
    <property type="protein sequence ID" value="OGG08167.1"/>
    <property type="molecule type" value="Genomic_DNA"/>
</dbReference>
<keyword evidence="1" id="KW-1133">Transmembrane helix</keyword>
<reference evidence="2 3" key="1">
    <citation type="journal article" date="2016" name="Nat. Commun.">
        <title>Thousands of microbial genomes shed light on interconnected biogeochemical processes in an aquifer system.</title>
        <authorList>
            <person name="Anantharaman K."/>
            <person name="Brown C.T."/>
            <person name="Hug L.A."/>
            <person name="Sharon I."/>
            <person name="Castelle C.J."/>
            <person name="Probst A.J."/>
            <person name="Thomas B.C."/>
            <person name="Singh A."/>
            <person name="Wilkins M.J."/>
            <person name="Karaoz U."/>
            <person name="Brodie E.L."/>
            <person name="Williams K.H."/>
            <person name="Hubbard S.S."/>
            <person name="Banfield J.F."/>
        </authorList>
    </citation>
    <scope>NUCLEOTIDE SEQUENCE [LARGE SCALE GENOMIC DNA]</scope>
</reference>
<gene>
    <name evidence="2" type="ORF">A2777_02155</name>
</gene>
<protein>
    <submittedName>
        <fullName evidence="2">Uncharacterized protein</fullName>
    </submittedName>
</protein>
<comment type="caution">
    <text evidence="2">The sequence shown here is derived from an EMBL/GenBank/DDBJ whole genome shotgun (WGS) entry which is preliminary data.</text>
</comment>
<evidence type="ECO:0000313" key="3">
    <source>
        <dbReference type="Proteomes" id="UP000177354"/>
    </source>
</evidence>
<feature type="transmembrane region" description="Helical" evidence="1">
    <location>
        <begin position="43"/>
        <end position="61"/>
    </location>
</feature>